<evidence type="ECO:0000313" key="3">
    <source>
        <dbReference type="EMBL" id="NYG56182.1"/>
    </source>
</evidence>
<evidence type="ECO:0000313" key="4">
    <source>
        <dbReference type="Proteomes" id="UP000544110"/>
    </source>
</evidence>
<organism evidence="3 4">
    <name type="scientific">Nocardioides perillae</name>
    <dbReference type="NCBI Taxonomy" id="1119534"/>
    <lineage>
        <taxon>Bacteria</taxon>
        <taxon>Bacillati</taxon>
        <taxon>Actinomycetota</taxon>
        <taxon>Actinomycetes</taxon>
        <taxon>Propionibacteriales</taxon>
        <taxon>Nocardioidaceae</taxon>
        <taxon>Nocardioides</taxon>
    </lineage>
</organism>
<dbReference type="Gene3D" id="1.10.530.10">
    <property type="match status" value="1"/>
</dbReference>
<dbReference type="EMBL" id="JACCAC010000001">
    <property type="protein sequence ID" value="NYG56182.1"/>
    <property type="molecule type" value="Genomic_DNA"/>
</dbReference>
<keyword evidence="4" id="KW-1185">Reference proteome</keyword>
<accession>A0A7Y9RTA4</accession>
<dbReference type="InterPro" id="IPR023346">
    <property type="entry name" value="Lysozyme-like_dom_sf"/>
</dbReference>
<evidence type="ECO:0000259" key="2">
    <source>
        <dbReference type="Pfam" id="PF01464"/>
    </source>
</evidence>
<dbReference type="Pfam" id="PF01464">
    <property type="entry name" value="SLT"/>
    <property type="match status" value="1"/>
</dbReference>
<proteinExistence type="predicted"/>
<sequence length="340" mass="36403">MLPDASRRPAAPTPLVGRVPAILLALVVLLALTACGTPGAAPTTGPSSGAPGVSPSGTPGAGSAGVEPAAPGGLHPVLAAALQDGPRPPRGPAEAATQLRVTTDAVSDLATPRRVLAAAAHQQQVTYRTLGRRPGWDARVRAALPRRLHAEVADNVASRREFAALQGDYRSDELPAWRIVRPEPPARLLGHYRAAERRFGVGWEHLAAINLVETAMGRIVGYSVAGARGPMQFIPETWARYGRGDVDDPRDAITAAARYLRARGYTEPGGVAGALYAYNNSTRYVRGVDRLARVLQRNPRAYRGYWHWQVYYVSTAGDVLLPEGYAERRPLPVEEFLARG</sequence>
<reference evidence="3 4" key="1">
    <citation type="submission" date="2020-07" db="EMBL/GenBank/DDBJ databases">
        <title>Sequencing the genomes of 1000 actinobacteria strains.</title>
        <authorList>
            <person name="Klenk H.-P."/>
        </authorList>
    </citation>
    <scope>NUCLEOTIDE SEQUENCE [LARGE SCALE GENOMIC DNA]</scope>
    <source>
        <strain evidence="3 4">DSM 24552</strain>
    </source>
</reference>
<comment type="caution">
    <text evidence="3">The sequence shown here is derived from an EMBL/GenBank/DDBJ whole genome shotgun (WGS) entry which is preliminary data.</text>
</comment>
<feature type="compositionally biased region" description="Low complexity" evidence="1">
    <location>
        <begin position="40"/>
        <end position="58"/>
    </location>
</feature>
<dbReference type="AlphaFoldDB" id="A0A7Y9RTA4"/>
<feature type="domain" description="Transglycosylase SLT" evidence="2">
    <location>
        <begin position="193"/>
        <end position="286"/>
    </location>
</feature>
<dbReference type="Proteomes" id="UP000544110">
    <property type="component" value="Unassembled WGS sequence"/>
</dbReference>
<dbReference type="InterPro" id="IPR008258">
    <property type="entry name" value="Transglycosylase_SLT_dom_1"/>
</dbReference>
<evidence type="ECO:0000256" key="1">
    <source>
        <dbReference type="SAM" id="MobiDB-lite"/>
    </source>
</evidence>
<feature type="region of interest" description="Disordered" evidence="1">
    <location>
        <begin position="40"/>
        <end position="73"/>
    </location>
</feature>
<dbReference type="RefSeq" id="WP_179518485.1">
    <property type="nucleotide sequence ID" value="NZ_JACCAC010000001.1"/>
</dbReference>
<gene>
    <name evidence="3" type="ORF">BJ989_002486</name>
</gene>
<name>A0A7Y9RTA4_9ACTN</name>
<dbReference type="SUPFAM" id="SSF53955">
    <property type="entry name" value="Lysozyme-like"/>
    <property type="match status" value="1"/>
</dbReference>
<protein>
    <recommendedName>
        <fullName evidence="2">Transglycosylase SLT domain-containing protein</fullName>
    </recommendedName>
</protein>
<dbReference type="CDD" id="cd13399">
    <property type="entry name" value="Slt35-like"/>
    <property type="match status" value="1"/>
</dbReference>
<dbReference type="PROSITE" id="PS51257">
    <property type="entry name" value="PROKAR_LIPOPROTEIN"/>
    <property type="match status" value="1"/>
</dbReference>